<feature type="transmembrane region" description="Helical" evidence="2">
    <location>
        <begin position="105"/>
        <end position="130"/>
    </location>
</feature>
<evidence type="ECO:0000313" key="4">
    <source>
        <dbReference type="Proteomes" id="UP000054097"/>
    </source>
</evidence>
<reference evidence="3 4" key="1">
    <citation type="submission" date="2014-04" db="EMBL/GenBank/DDBJ databases">
        <authorList>
            <consortium name="DOE Joint Genome Institute"/>
            <person name="Kuo A."/>
            <person name="Zuccaro A."/>
            <person name="Kohler A."/>
            <person name="Nagy L.G."/>
            <person name="Floudas D."/>
            <person name="Copeland A."/>
            <person name="Barry K.W."/>
            <person name="Cichocki N."/>
            <person name="Veneault-Fourrey C."/>
            <person name="LaButti K."/>
            <person name="Lindquist E.A."/>
            <person name="Lipzen A."/>
            <person name="Lundell T."/>
            <person name="Morin E."/>
            <person name="Murat C."/>
            <person name="Sun H."/>
            <person name="Tunlid A."/>
            <person name="Henrissat B."/>
            <person name="Grigoriev I.V."/>
            <person name="Hibbett D.S."/>
            <person name="Martin F."/>
            <person name="Nordberg H.P."/>
            <person name="Cantor M.N."/>
            <person name="Hua S.X."/>
        </authorList>
    </citation>
    <scope>NUCLEOTIDE SEQUENCE [LARGE SCALE GENOMIC DNA]</scope>
    <source>
        <strain evidence="3 4">MAFF 305830</strain>
    </source>
</reference>
<keyword evidence="4" id="KW-1185">Reference proteome</keyword>
<feature type="transmembrane region" description="Helical" evidence="2">
    <location>
        <begin position="62"/>
        <end position="85"/>
    </location>
</feature>
<feature type="compositionally biased region" description="Gly residues" evidence="1">
    <location>
        <begin position="285"/>
        <end position="294"/>
    </location>
</feature>
<organism evidence="3 4">
    <name type="scientific">Serendipita vermifera MAFF 305830</name>
    <dbReference type="NCBI Taxonomy" id="933852"/>
    <lineage>
        <taxon>Eukaryota</taxon>
        <taxon>Fungi</taxon>
        <taxon>Dikarya</taxon>
        <taxon>Basidiomycota</taxon>
        <taxon>Agaricomycotina</taxon>
        <taxon>Agaricomycetes</taxon>
        <taxon>Sebacinales</taxon>
        <taxon>Serendipitaceae</taxon>
        <taxon>Serendipita</taxon>
    </lineage>
</organism>
<feature type="transmembrane region" description="Helical" evidence="2">
    <location>
        <begin position="161"/>
        <end position="181"/>
    </location>
</feature>
<gene>
    <name evidence="3" type="ORF">M408DRAFT_14272</name>
</gene>
<sequence>MAVEVTTVEERQVGSAPAVVLKASQRVVVKVTVLPVVESSCCYAGVAGFEAKFQVGPSGVTVLALFASLLLFFLASFVLAVPVIYDRYDKLKSLAQALQVTRVSLILNGIGIFFSLITAFTTTISVFTVAGCKNPKDDPMARQGGADFVAGLPSTCTTRRAGAFFFWFTMLAWVVTMYLAFQEWRTGKTVYRPEDPPFSLPSAPPPHHNDEEDADPYTRGRRQETTGTAEEDDEYDDSRSPFADAHGGAGGGGRYGGYGNAPTGAGAGRPSMDAYGAFSDPSPSGYGGYGGGGRPVQQQQQYNQPEVSRTMQYADPYAAVRASIHTNTPPPMPQPPTYDGYPR</sequence>
<evidence type="ECO:0008006" key="5">
    <source>
        <dbReference type="Google" id="ProtNLM"/>
    </source>
</evidence>
<keyword evidence="2" id="KW-1133">Transmembrane helix</keyword>
<dbReference type="EMBL" id="KN824278">
    <property type="protein sequence ID" value="KIM33593.1"/>
    <property type="molecule type" value="Genomic_DNA"/>
</dbReference>
<keyword evidence="2" id="KW-0812">Transmembrane</keyword>
<feature type="compositionally biased region" description="Low complexity" evidence="1">
    <location>
        <begin position="295"/>
        <end position="304"/>
    </location>
</feature>
<accession>A0A0C2X6B4</accession>
<dbReference type="OrthoDB" id="2218151at2759"/>
<protein>
    <recommendedName>
        <fullName evidence="5">MARVEL domain-containing protein</fullName>
    </recommendedName>
</protein>
<dbReference type="HOGENOM" id="CLU_702205_0_0_1"/>
<dbReference type="Proteomes" id="UP000054097">
    <property type="component" value="Unassembled WGS sequence"/>
</dbReference>
<feature type="compositionally biased region" description="Pro residues" evidence="1">
    <location>
        <begin position="196"/>
        <end position="206"/>
    </location>
</feature>
<keyword evidence="2" id="KW-0472">Membrane</keyword>
<evidence type="ECO:0000313" key="3">
    <source>
        <dbReference type="EMBL" id="KIM33593.1"/>
    </source>
</evidence>
<evidence type="ECO:0000256" key="1">
    <source>
        <dbReference type="SAM" id="MobiDB-lite"/>
    </source>
</evidence>
<reference evidence="4" key="2">
    <citation type="submission" date="2015-01" db="EMBL/GenBank/DDBJ databases">
        <title>Evolutionary Origins and Diversification of the Mycorrhizal Mutualists.</title>
        <authorList>
            <consortium name="DOE Joint Genome Institute"/>
            <consortium name="Mycorrhizal Genomics Consortium"/>
            <person name="Kohler A."/>
            <person name="Kuo A."/>
            <person name="Nagy L.G."/>
            <person name="Floudas D."/>
            <person name="Copeland A."/>
            <person name="Barry K.W."/>
            <person name="Cichocki N."/>
            <person name="Veneault-Fourrey C."/>
            <person name="LaButti K."/>
            <person name="Lindquist E.A."/>
            <person name="Lipzen A."/>
            <person name="Lundell T."/>
            <person name="Morin E."/>
            <person name="Murat C."/>
            <person name="Riley R."/>
            <person name="Ohm R."/>
            <person name="Sun H."/>
            <person name="Tunlid A."/>
            <person name="Henrissat B."/>
            <person name="Grigoriev I.V."/>
            <person name="Hibbett D.S."/>
            <person name="Martin F."/>
        </authorList>
    </citation>
    <scope>NUCLEOTIDE SEQUENCE [LARGE SCALE GENOMIC DNA]</scope>
    <source>
        <strain evidence="4">MAFF 305830</strain>
    </source>
</reference>
<feature type="region of interest" description="Disordered" evidence="1">
    <location>
        <begin position="272"/>
        <end position="343"/>
    </location>
</feature>
<evidence type="ECO:0000256" key="2">
    <source>
        <dbReference type="SAM" id="Phobius"/>
    </source>
</evidence>
<feature type="region of interest" description="Disordered" evidence="1">
    <location>
        <begin position="195"/>
        <end position="254"/>
    </location>
</feature>
<proteinExistence type="predicted"/>
<name>A0A0C2X6B4_SERVB</name>
<dbReference type="AlphaFoldDB" id="A0A0C2X6B4"/>
<dbReference type="STRING" id="933852.A0A0C2X6B4"/>